<dbReference type="PANTHER" id="PTHR11085">
    <property type="entry name" value="NAD-DEPENDENT PROTEIN DEACYLASE SIRTUIN-5, MITOCHONDRIAL-RELATED"/>
    <property type="match status" value="1"/>
</dbReference>
<evidence type="ECO:0000256" key="2">
    <source>
        <dbReference type="ARBA" id="ARBA00022679"/>
    </source>
</evidence>
<dbReference type="InterPro" id="IPR003000">
    <property type="entry name" value="Sirtuin"/>
</dbReference>
<protein>
    <recommendedName>
        <fullName evidence="1">protein acetyllysine N-acetyltransferase</fullName>
        <ecNumber evidence="1">2.3.1.286</ecNumber>
    </recommendedName>
</protein>
<dbReference type="GO" id="GO:0046872">
    <property type="term" value="F:metal ion binding"/>
    <property type="evidence" value="ECO:0007669"/>
    <property type="project" value="UniProtKB-KW"/>
</dbReference>
<dbReference type="CDD" id="cd01407">
    <property type="entry name" value="SIR2-fam"/>
    <property type="match status" value="1"/>
</dbReference>
<feature type="binding site" evidence="4">
    <location>
        <position position="166"/>
    </location>
    <ligand>
        <name>Zn(2+)</name>
        <dbReference type="ChEBI" id="CHEBI:29105"/>
    </ligand>
</feature>
<dbReference type="InterPro" id="IPR050134">
    <property type="entry name" value="NAD-dep_sirtuin_deacylases"/>
</dbReference>
<feature type="domain" description="Deacetylase sirtuin-type" evidence="5">
    <location>
        <begin position="7"/>
        <end position="266"/>
    </location>
</feature>
<keyword evidence="3" id="KW-0520">NAD</keyword>
<dbReference type="Pfam" id="PF02146">
    <property type="entry name" value="SIR2"/>
    <property type="match status" value="1"/>
</dbReference>
<sequence length="267" mass="28655">MPPAHPSLSPDAPIGALAALLRTSNRVLVITGAGISADSGLPTYRGVGGLYDGELTSDGIPIEEALSGEMLENRPEITWKYLIQIERTCRQALPNVAHHVLAALEQKLPYLLMFTQNIDGFHRAAGSRNLVEVHGTLHRLRCVRCSYRASVPSYEDLAIPPSCPRCFSALRPDVVLFGEALPMKAMTTLADAMDEGFDLVVSIGTSSAFPYIAEPLLWAITNGIPTVEINPGITPLSSLVDYPIKLGAAHALTAVWQALEPTLPLPG</sequence>
<dbReference type="Gene3D" id="3.30.1600.10">
    <property type="entry name" value="SIR2/SIRT2 'Small Domain"/>
    <property type="match status" value="1"/>
</dbReference>
<dbReference type="InterPro" id="IPR029035">
    <property type="entry name" value="DHS-like_NAD/FAD-binding_dom"/>
</dbReference>
<dbReference type="GO" id="GO:0017136">
    <property type="term" value="F:histone deacetylase activity, NAD-dependent"/>
    <property type="evidence" value="ECO:0007669"/>
    <property type="project" value="TreeGrafter"/>
</dbReference>
<organism evidence="6 7">
    <name type="scientific">Oryzomicrobium terrae</name>
    <dbReference type="NCBI Taxonomy" id="1735038"/>
    <lineage>
        <taxon>Bacteria</taxon>
        <taxon>Pseudomonadati</taxon>
        <taxon>Pseudomonadota</taxon>
        <taxon>Betaproteobacteria</taxon>
        <taxon>Rhodocyclales</taxon>
        <taxon>Rhodocyclaceae</taxon>
        <taxon>Oryzomicrobium</taxon>
    </lineage>
</organism>
<dbReference type="EMBL" id="CP022579">
    <property type="protein sequence ID" value="QEL64677.1"/>
    <property type="molecule type" value="Genomic_DNA"/>
</dbReference>
<dbReference type="Proteomes" id="UP000323671">
    <property type="component" value="Chromosome"/>
</dbReference>
<evidence type="ECO:0000313" key="6">
    <source>
        <dbReference type="EMBL" id="QEL64677.1"/>
    </source>
</evidence>
<name>A0A5C1E8Z1_9RHOO</name>
<dbReference type="PROSITE" id="PS50305">
    <property type="entry name" value="SIRTUIN"/>
    <property type="match status" value="1"/>
</dbReference>
<dbReference type="InterPro" id="IPR026591">
    <property type="entry name" value="Sirtuin_cat_small_dom_sf"/>
</dbReference>
<feature type="binding site" evidence="4">
    <location>
        <position position="145"/>
    </location>
    <ligand>
        <name>Zn(2+)</name>
        <dbReference type="ChEBI" id="CHEBI:29105"/>
    </ligand>
</feature>
<dbReference type="GO" id="GO:0070403">
    <property type="term" value="F:NAD+ binding"/>
    <property type="evidence" value="ECO:0007669"/>
    <property type="project" value="InterPro"/>
</dbReference>
<dbReference type="PANTHER" id="PTHR11085:SF4">
    <property type="entry name" value="NAD-DEPENDENT PROTEIN DEACYLASE"/>
    <property type="match status" value="1"/>
</dbReference>
<evidence type="ECO:0000256" key="3">
    <source>
        <dbReference type="ARBA" id="ARBA00023027"/>
    </source>
</evidence>
<dbReference type="Gene3D" id="3.40.50.1220">
    <property type="entry name" value="TPP-binding domain"/>
    <property type="match status" value="1"/>
</dbReference>
<dbReference type="KEGG" id="otr:OTERR_12010"/>
<evidence type="ECO:0000313" key="7">
    <source>
        <dbReference type="Proteomes" id="UP000323671"/>
    </source>
</evidence>
<dbReference type="EC" id="2.3.1.286" evidence="1"/>
<gene>
    <name evidence="6" type="primary">npd</name>
    <name evidence="6" type="ORF">OTERR_12010</name>
</gene>
<reference evidence="6 7" key="1">
    <citation type="submission" date="2017-07" db="EMBL/GenBank/DDBJ databases">
        <title>Complete genome sequence of Oryzomicrobium terrae TPP412.</title>
        <authorList>
            <person name="Chiu L.-W."/>
            <person name="Lo K.-J."/>
            <person name="Tsai Y.-M."/>
            <person name="Lin S.-S."/>
            <person name="Kuo C.-H."/>
            <person name="Liu C.-T."/>
        </authorList>
    </citation>
    <scope>NUCLEOTIDE SEQUENCE [LARGE SCALE GENOMIC DNA]</scope>
    <source>
        <strain evidence="6 7">TPP412</strain>
    </source>
</reference>
<dbReference type="AlphaFoldDB" id="A0A5C1E8Z1"/>
<feature type="binding site" evidence="4">
    <location>
        <position position="142"/>
    </location>
    <ligand>
        <name>Zn(2+)</name>
        <dbReference type="ChEBI" id="CHEBI:29105"/>
    </ligand>
</feature>
<feature type="binding site" evidence="4">
    <location>
        <position position="163"/>
    </location>
    <ligand>
        <name>Zn(2+)</name>
        <dbReference type="ChEBI" id="CHEBI:29105"/>
    </ligand>
</feature>
<keyword evidence="4" id="KW-0479">Metal-binding</keyword>
<proteinExistence type="predicted"/>
<accession>A0A5C1E8Z1</accession>
<evidence type="ECO:0000256" key="4">
    <source>
        <dbReference type="PROSITE-ProRule" id="PRU00236"/>
    </source>
</evidence>
<dbReference type="RefSeq" id="WP_149425156.1">
    <property type="nucleotide sequence ID" value="NZ_CP022579.1"/>
</dbReference>
<keyword evidence="2" id="KW-0808">Transferase</keyword>
<keyword evidence="7" id="KW-1185">Reference proteome</keyword>
<dbReference type="NCBIfam" id="NF001753">
    <property type="entry name" value="PRK00481.1-3"/>
    <property type="match status" value="1"/>
</dbReference>
<evidence type="ECO:0000259" key="5">
    <source>
        <dbReference type="PROSITE" id="PS50305"/>
    </source>
</evidence>
<keyword evidence="4" id="KW-0862">Zinc</keyword>
<evidence type="ECO:0000256" key="1">
    <source>
        <dbReference type="ARBA" id="ARBA00012928"/>
    </source>
</evidence>
<dbReference type="InterPro" id="IPR026590">
    <property type="entry name" value="Ssirtuin_cat_dom"/>
</dbReference>
<feature type="active site" description="Proton acceptor" evidence="4">
    <location>
        <position position="134"/>
    </location>
</feature>
<dbReference type="SUPFAM" id="SSF52467">
    <property type="entry name" value="DHS-like NAD/FAD-binding domain"/>
    <property type="match status" value="1"/>
</dbReference>